<sequence>MIVTYVTSSVSSVSAMGVIVINIFVRGVMEKKGDSSGRMLVRRNLSDLAVVEKGRGMDWAVDFSRYNQGFGFGWIEGYQPLISPGMNFCKSNVKMISRINRAYWTTLEGHQRLRRLQHTGSSHIEGSPRYH</sequence>
<evidence type="ECO:0000313" key="3">
    <source>
        <dbReference type="Proteomes" id="UP000828390"/>
    </source>
</evidence>
<name>A0A9D3YGY5_DREPO</name>
<keyword evidence="3" id="KW-1185">Reference proteome</keyword>
<evidence type="ECO:0000256" key="1">
    <source>
        <dbReference type="SAM" id="Phobius"/>
    </source>
</evidence>
<dbReference type="AlphaFoldDB" id="A0A9D3YGY5"/>
<reference evidence="2" key="1">
    <citation type="journal article" date="2019" name="bioRxiv">
        <title>The Genome of the Zebra Mussel, Dreissena polymorpha: A Resource for Invasive Species Research.</title>
        <authorList>
            <person name="McCartney M.A."/>
            <person name="Auch B."/>
            <person name="Kono T."/>
            <person name="Mallez S."/>
            <person name="Zhang Y."/>
            <person name="Obille A."/>
            <person name="Becker A."/>
            <person name="Abrahante J.E."/>
            <person name="Garbe J."/>
            <person name="Badalamenti J.P."/>
            <person name="Herman A."/>
            <person name="Mangelson H."/>
            <person name="Liachko I."/>
            <person name="Sullivan S."/>
            <person name="Sone E.D."/>
            <person name="Koren S."/>
            <person name="Silverstein K.A.T."/>
            <person name="Beckman K.B."/>
            <person name="Gohl D.M."/>
        </authorList>
    </citation>
    <scope>NUCLEOTIDE SEQUENCE</scope>
    <source>
        <strain evidence="2">Duluth1</strain>
        <tissue evidence="2">Whole animal</tissue>
    </source>
</reference>
<gene>
    <name evidence="2" type="ORF">DPMN_074808</name>
</gene>
<comment type="caution">
    <text evidence="2">The sequence shown here is derived from an EMBL/GenBank/DDBJ whole genome shotgun (WGS) entry which is preliminary data.</text>
</comment>
<protein>
    <submittedName>
        <fullName evidence="2">Uncharacterized protein</fullName>
    </submittedName>
</protein>
<keyword evidence="1" id="KW-0472">Membrane</keyword>
<keyword evidence="1" id="KW-1133">Transmembrane helix</keyword>
<evidence type="ECO:0000313" key="2">
    <source>
        <dbReference type="EMBL" id="KAH3699846.1"/>
    </source>
</evidence>
<keyword evidence="1" id="KW-0812">Transmembrane</keyword>
<feature type="transmembrane region" description="Helical" evidence="1">
    <location>
        <begin position="6"/>
        <end position="29"/>
    </location>
</feature>
<dbReference type="Proteomes" id="UP000828390">
    <property type="component" value="Unassembled WGS sequence"/>
</dbReference>
<proteinExistence type="predicted"/>
<accession>A0A9D3YGY5</accession>
<reference evidence="2" key="2">
    <citation type="submission" date="2020-11" db="EMBL/GenBank/DDBJ databases">
        <authorList>
            <person name="McCartney M.A."/>
            <person name="Auch B."/>
            <person name="Kono T."/>
            <person name="Mallez S."/>
            <person name="Becker A."/>
            <person name="Gohl D.M."/>
            <person name="Silverstein K.A.T."/>
            <person name="Koren S."/>
            <person name="Bechman K.B."/>
            <person name="Herman A."/>
            <person name="Abrahante J.E."/>
            <person name="Garbe J."/>
        </authorList>
    </citation>
    <scope>NUCLEOTIDE SEQUENCE</scope>
    <source>
        <strain evidence="2">Duluth1</strain>
        <tissue evidence="2">Whole animal</tissue>
    </source>
</reference>
<organism evidence="2 3">
    <name type="scientific">Dreissena polymorpha</name>
    <name type="common">Zebra mussel</name>
    <name type="synonym">Mytilus polymorpha</name>
    <dbReference type="NCBI Taxonomy" id="45954"/>
    <lineage>
        <taxon>Eukaryota</taxon>
        <taxon>Metazoa</taxon>
        <taxon>Spiralia</taxon>
        <taxon>Lophotrochozoa</taxon>
        <taxon>Mollusca</taxon>
        <taxon>Bivalvia</taxon>
        <taxon>Autobranchia</taxon>
        <taxon>Heteroconchia</taxon>
        <taxon>Euheterodonta</taxon>
        <taxon>Imparidentia</taxon>
        <taxon>Neoheterodontei</taxon>
        <taxon>Myida</taxon>
        <taxon>Dreissenoidea</taxon>
        <taxon>Dreissenidae</taxon>
        <taxon>Dreissena</taxon>
    </lineage>
</organism>
<dbReference type="EMBL" id="JAIWYP010000015">
    <property type="protein sequence ID" value="KAH3699846.1"/>
    <property type="molecule type" value="Genomic_DNA"/>
</dbReference>